<dbReference type="SUPFAM" id="SSF56672">
    <property type="entry name" value="DNA/RNA polymerases"/>
    <property type="match status" value="1"/>
</dbReference>
<evidence type="ECO:0000313" key="2">
    <source>
        <dbReference type="Proteomes" id="UP000887578"/>
    </source>
</evidence>
<dbReference type="Proteomes" id="UP000887578">
    <property type="component" value="Unplaced"/>
</dbReference>
<dbReference type="Pfam" id="PF00078">
    <property type="entry name" value="RVT_1"/>
    <property type="match status" value="1"/>
</dbReference>
<name>A0A914PN33_9BILA</name>
<dbReference type="PANTHER" id="PTHR47027:SF20">
    <property type="entry name" value="REVERSE TRANSCRIPTASE-LIKE PROTEIN WITH RNA-DIRECTED DNA POLYMERASE DOMAIN"/>
    <property type="match status" value="1"/>
</dbReference>
<organism evidence="2 3">
    <name type="scientific">Panagrolaimus davidi</name>
    <dbReference type="NCBI Taxonomy" id="227884"/>
    <lineage>
        <taxon>Eukaryota</taxon>
        <taxon>Metazoa</taxon>
        <taxon>Ecdysozoa</taxon>
        <taxon>Nematoda</taxon>
        <taxon>Chromadorea</taxon>
        <taxon>Rhabditida</taxon>
        <taxon>Tylenchina</taxon>
        <taxon>Panagrolaimomorpha</taxon>
        <taxon>Panagrolaimoidea</taxon>
        <taxon>Panagrolaimidae</taxon>
        <taxon>Panagrolaimus</taxon>
    </lineage>
</organism>
<dbReference type="InterPro" id="IPR043502">
    <property type="entry name" value="DNA/RNA_pol_sf"/>
</dbReference>
<dbReference type="WBParaSite" id="PDA_v2.g16202.t1">
    <property type="protein sequence ID" value="PDA_v2.g16202.t1"/>
    <property type="gene ID" value="PDA_v2.g16202"/>
</dbReference>
<evidence type="ECO:0000313" key="3">
    <source>
        <dbReference type="WBParaSite" id="PDA_v2.g16202.t1"/>
    </source>
</evidence>
<dbReference type="InterPro" id="IPR043128">
    <property type="entry name" value="Rev_trsase/Diguanyl_cyclase"/>
</dbReference>
<reference evidence="3" key="1">
    <citation type="submission" date="2022-11" db="UniProtKB">
        <authorList>
            <consortium name="WormBaseParasite"/>
        </authorList>
    </citation>
    <scope>IDENTIFICATION</scope>
</reference>
<dbReference type="Gene3D" id="3.30.70.270">
    <property type="match status" value="1"/>
</dbReference>
<dbReference type="InterPro" id="IPR000477">
    <property type="entry name" value="RT_dom"/>
</dbReference>
<evidence type="ECO:0000259" key="1">
    <source>
        <dbReference type="PROSITE" id="PS50878"/>
    </source>
</evidence>
<keyword evidence="2" id="KW-1185">Reference proteome</keyword>
<sequence length="165" mass="18212">MPLYVVFIDFKKEFDSVELPAIWEALERFGVDAGDIEIIKMIYAHGSSSVNVGTSSVPINVQKGVRQGDTLSPLLFVLVLQLALNQVNWENGININGSILGHLDFADDIALLSQTLEGAQSLLDQVAEKCREVGLNINVDKTKWMSIVSDPNETILLNDEEVEKI</sequence>
<dbReference type="CDD" id="cd01650">
    <property type="entry name" value="RT_nLTR_like"/>
    <property type="match status" value="1"/>
</dbReference>
<dbReference type="AlphaFoldDB" id="A0A914PN33"/>
<accession>A0A914PN33</accession>
<feature type="domain" description="Reverse transcriptase" evidence="1">
    <location>
        <begin position="1"/>
        <end position="165"/>
    </location>
</feature>
<dbReference type="PROSITE" id="PS50878">
    <property type="entry name" value="RT_POL"/>
    <property type="match status" value="1"/>
</dbReference>
<protein>
    <submittedName>
        <fullName evidence="3">Reverse transcriptase domain-containing protein</fullName>
    </submittedName>
</protein>
<proteinExistence type="predicted"/>
<dbReference type="PANTHER" id="PTHR47027">
    <property type="entry name" value="REVERSE TRANSCRIPTASE DOMAIN-CONTAINING PROTEIN"/>
    <property type="match status" value="1"/>
</dbReference>